<dbReference type="InterPro" id="IPR050654">
    <property type="entry name" value="AChE-related_enzymes"/>
</dbReference>
<evidence type="ECO:0000313" key="6">
    <source>
        <dbReference type="Proteomes" id="UP000000560"/>
    </source>
</evidence>
<feature type="domain" description="Carboxylesterase type B" evidence="4">
    <location>
        <begin position="35"/>
        <end position="199"/>
    </location>
</feature>
<evidence type="ECO:0000256" key="2">
    <source>
        <dbReference type="ARBA" id="ARBA00022801"/>
    </source>
</evidence>
<dbReference type="OrthoDB" id="408631at2759"/>
<evidence type="ECO:0000259" key="4">
    <source>
        <dbReference type="Pfam" id="PF00135"/>
    </source>
</evidence>
<dbReference type="RefSeq" id="XP_658898.1">
    <property type="nucleotide sequence ID" value="XM_653806.1"/>
</dbReference>
<sequence>MSEDCLSLNIIRPSNISDSDKLPVAVWIHGRACQGLRDQRLALEWIQENICFFGGDASKVTIFGQSSGGLSVGKQLIAYGGRDDGLFRAAIMQSGGMAEKWPYNIKDPEVYIKELYMNLTITTGCADSASALECLRALPAALNIISTPVYSGTGLGPWLTQVDGDFLLDGPTESLDKQHFVLVPIMYTTTSDDATAFSFVDSVIPMLTFGISSELAGLTRRFR</sequence>
<dbReference type="InterPro" id="IPR019826">
    <property type="entry name" value="Carboxylesterase_B_AS"/>
</dbReference>
<protein>
    <recommendedName>
        <fullName evidence="3">Carboxylic ester hydrolase</fullName>
        <ecNumber evidence="3">3.1.1.-</ecNumber>
    </recommendedName>
</protein>
<dbReference type="KEGG" id="ani:ANIA_01294"/>
<dbReference type="EMBL" id="BN001308">
    <property type="protein sequence ID" value="CBF87774.1"/>
    <property type="molecule type" value="Genomic_DNA"/>
</dbReference>
<gene>
    <name evidence="5" type="ORF">ANIA_01294</name>
</gene>
<dbReference type="InterPro" id="IPR029058">
    <property type="entry name" value="AB_hydrolase_fold"/>
</dbReference>
<dbReference type="PANTHER" id="PTHR43918:SF4">
    <property type="entry name" value="CARBOXYLIC ESTER HYDROLASE"/>
    <property type="match status" value="1"/>
</dbReference>
<name>Q5BDT6_EMENI</name>
<dbReference type="Proteomes" id="UP000000560">
    <property type="component" value="Chromosome VIII"/>
</dbReference>
<dbReference type="GO" id="GO:0016787">
    <property type="term" value="F:hydrolase activity"/>
    <property type="evidence" value="ECO:0007669"/>
    <property type="project" value="UniProtKB-KW"/>
</dbReference>
<dbReference type="OMA" id="MGWFNAS"/>
<comment type="similarity">
    <text evidence="1 3">Belongs to the type-B carboxylesterase/lipase family.</text>
</comment>
<reference evidence="6" key="2">
    <citation type="journal article" date="2009" name="Fungal Genet. Biol.">
        <title>The 2008 update of the Aspergillus nidulans genome annotation: a community effort.</title>
        <authorList>
            <person name="Wortman J.R."/>
            <person name="Gilsenan J.M."/>
            <person name="Joardar V."/>
            <person name="Deegan J."/>
            <person name="Clutterbuck J."/>
            <person name="Andersen M.R."/>
            <person name="Archer D."/>
            <person name="Bencina M."/>
            <person name="Braus G."/>
            <person name="Coutinho P."/>
            <person name="von Dohren H."/>
            <person name="Doonan J."/>
            <person name="Driessen A.J."/>
            <person name="Durek P."/>
            <person name="Espeso E."/>
            <person name="Fekete E."/>
            <person name="Flipphi M."/>
            <person name="Estrada C.G."/>
            <person name="Geysens S."/>
            <person name="Goldman G."/>
            <person name="de Groot P.W."/>
            <person name="Hansen K."/>
            <person name="Harris S.D."/>
            <person name="Heinekamp T."/>
            <person name="Helmstaedt K."/>
            <person name="Henrissat B."/>
            <person name="Hofmann G."/>
            <person name="Homan T."/>
            <person name="Horio T."/>
            <person name="Horiuchi H."/>
            <person name="James S."/>
            <person name="Jones M."/>
            <person name="Karaffa L."/>
            <person name="Karanyi Z."/>
            <person name="Kato M."/>
            <person name="Keller N."/>
            <person name="Kelly D.E."/>
            <person name="Kiel J.A."/>
            <person name="Kim J.M."/>
            <person name="van der Klei I.J."/>
            <person name="Klis F.M."/>
            <person name="Kovalchuk A."/>
            <person name="Krasevec N."/>
            <person name="Kubicek C.P."/>
            <person name="Liu B."/>
            <person name="Maccabe A."/>
            <person name="Meyer V."/>
            <person name="Mirabito P."/>
            <person name="Miskei M."/>
            <person name="Mos M."/>
            <person name="Mullins J."/>
            <person name="Nelson D.R."/>
            <person name="Nielsen J."/>
            <person name="Oakley B.R."/>
            <person name="Osmani S.A."/>
            <person name="Pakula T."/>
            <person name="Paszewski A."/>
            <person name="Paulsen I."/>
            <person name="Pilsyk S."/>
            <person name="Pocsi I."/>
            <person name="Punt P.J."/>
            <person name="Ram A.F."/>
            <person name="Ren Q."/>
            <person name="Robellet X."/>
            <person name="Robson G."/>
            <person name="Seiboth B."/>
            <person name="van Solingen P."/>
            <person name="Specht T."/>
            <person name="Sun J."/>
            <person name="Taheri-Talesh N."/>
            <person name="Takeshita N."/>
            <person name="Ussery D."/>
            <person name="vanKuyk P.A."/>
            <person name="Visser H."/>
            <person name="van de Vondervoort P.J."/>
            <person name="de Vries R.P."/>
            <person name="Walton J."/>
            <person name="Xiang X."/>
            <person name="Xiong Y."/>
            <person name="Zeng A.P."/>
            <person name="Brandt B.W."/>
            <person name="Cornell M.J."/>
            <person name="van den Hondel C.A."/>
            <person name="Visser J."/>
            <person name="Oliver S.G."/>
            <person name="Turner G."/>
        </authorList>
    </citation>
    <scope>GENOME REANNOTATION</scope>
    <source>
        <strain evidence="6">FGSC A4 / ATCC 38163 / CBS 112.46 / NRRL 194 / M139</strain>
    </source>
</reference>
<dbReference type="Pfam" id="PF00135">
    <property type="entry name" value="COesterase"/>
    <property type="match status" value="2"/>
</dbReference>
<dbReference type="SUPFAM" id="SSF53474">
    <property type="entry name" value="alpha/beta-Hydrolases"/>
    <property type="match status" value="1"/>
</dbReference>
<dbReference type="VEuPathDB" id="FungiDB:AN1294"/>
<keyword evidence="2 3" id="KW-0378">Hydrolase</keyword>
<feature type="domain" description="Carboxylesterase type B" evidence="4">
    <location>
        <begin position="1"/>
        <end position="32"/>
    </location>
</feature>
<dbReference type="PROSITE" id="PS00122">
    <property type="entry name" value="CARBOXYLESTERASE_B_1"/>
    <property type="match status" value="1"/>
</dbReference>
<proteinExistence type="inferred from homology"/>
<dbReference type="InterPro" id="IPR002018">
    <property type="entry name" value="CarbesteraseB"/>
</dbReference>
<evidence type="ECO:0000313" key="5">
    <source>
        <dbReference type="EMBL" id="CBF87774.1"/>
    </source>
</evidence>
<dbReference type="eggNOG" id="KOG1516">
    <property type="taxonomic scope" value="Eukaryota"/>
</dbReference>
<keyword evidence="6" id="KW-1185">Reference proteome</keyword>
<organism evidence="5 6">
    <name type="scientific">Emericella nidulans (strain FGSC A4 / ATCC 38163 / CBS 112.46 / NRRL 194 / M139)</name>
    <name type="common">Aspergillus nidulans</name>
    <dbReference type="NCBI Taxonomy" id="227321"/>
    <lineage>
        <taxon>Eukaryota</taxon>
        <taxon>Fungi</taxon>
        <taxon>Dikarya</taxon>
        <taxon>Ascomycota</taxon>
        <taxon>Pezizomycotina</taxon>
        <taxon>Eurotiomycetes</taxon>
        <taxon>Eurotiomycetidae</taxon>
        <taxon>Eurotiales</taxon>
        <taxon>Aspergillaceae</taxon>
        <taxon>Aspergillus</taxon>
        <taxon>Aspergillus subgen. Nidulantes</taxon>
    </lineage>
</organism>
<accession>C8VS91</accession>
<evidence type="ECO:0000256" key="1">
    <source>
        <dbReference type="ARBA" id="ARBA00005964"/>
    </source>
</evidence>
<dbReference type="AlphaFoldDB" id="Q5BDT6"/>
<dbReference type="EC" id="3.1.1.-" evidence="3"/>
<dbReference type="Gene3D" id="3.40.50.1820">
    <property type="entry name" value="alpha/beta hydrolase"/>
    <property type="match status" value="2"/>
</dbReference>
<accession>Q5BDT6</accession>
<dbReference type="GeneID" id="2877070"/>
<dbReference type="PANTHER" id="PTHR43918">
    <property type="entry name" value="ACETYLCHOLINESTERASE"/>
    <property type="match status" value="1"/>
</dbReference>
<dbReference type="InParanoid" id="Q5BDT6"/>
<dbReference type="STRING" id="227321.Q5BDT6"/>
<evidence type="ECO:0000256" key="3">
    <source>
        <dbReference type="RuleBase" id="RU361235"/>
    </source>
</evidence>
<reference evidence="6" key="1">
    <citation type="journal article" date="2005" name="Nature">
        <title>Sequencing of Aspergillus nidulans and comparative analysis with A. fumigatus and A. oryzae.</title>
        <authorList>
            <person name="Galagan J.E."/>
            <person name="Calvo S.E."/>
            <person name="Cuomo C."/>
            <person name="Ma L.J."/>
            <person name="Wortman J.R."/>
            <person name="Batzoglou S."/>
            <person name="Lee S.I."/>
            <person name="Basturkmen M."/>
            <person name="Spevak C.C."/>
            <person name="Clutterbuck J."/>
            <person name="Kapitonov V."/>
            <person name="Jurka J."/>
            <person name="Scazzocchio C."/>
            <person name="Farman M."/>
            <person name="Butler J."/>
            <person name="Purcell S."/>
            <person name="Harris S."/>
            <person name="Braus G.H."/>
            <person name="Draht O."/>
            <person name="Busch S."/>
            <person name="D'Enfert C."/>
            <person name="Bouchier C."/>
            <person name="Goldman G.H."/>
            <person name="Bell-Pedersen D."/>
            <person name="Griffiths-Jones S."/>
            <person name="Doonan J.H."/>
            <person name="Yu J."/>
            <person name="Vienken K."/>
            <person name="Pain A."/>
            <person name="Freitag M."/>
            <person name="Selker E.U."/>
            <person name="Archer D.B."/>
            <person name="Penalva M.A."/>
            <person name="Oakley B.R."/>
            <person name="Momany M."/>
            <person name="Tanaka T."/>
            <person name="Kumagai T."/>
            <person name="Asai K."/>
            <person name="Machida M."/>
            <person name="Nierman W.C."/>
            <person name="Denning D.W."/>
            <person name="Caddick M."/>
            <person name="Hynes M."/>
            <person name="Paoletti M."/>
            <person name="Fischer R."/>
            <person name="Miller B."/>
            <person name="Dyer P."/>
            <person name="Sachs M.S."/>
            <person name="Osmani S.A."/>
            <person name="Birren B.W."/>
        </authorList>
    </citation>
    <scope>NUCLEOTIDE SEQUENCE [LARGE SCALE GENOMIC DNA]</scope>
    <source>
        <strain evidence="6">FGSC A4 / ATCC 38163 / CBS 112.46 / NRRL 194 / M139</strain>
    </source>
</reference>
<dbReference type="HOGENOM" id="CLU_1240122_0_0_1"/>